<evidence type="ECO:0000259" key="4">
    <source>
        <dbReference type="PROSITE" id="PS00745"/>
    </source>
</evidence>
<evidence type="ECO:0000313" key="6">
    <source>
        <dbReference type="WBParaSite" id="L893_g33152.t1"/>
    </source>
</evidence>
<evidence type="ECO:0000256" key="2">
    <source>
        <dbReference type="ARBA" id="ARBA00022481"/>
    </source>
</evidence>
<dbReference type="InterPro" id="IPR005139">
    <property type="entry name" value="PCRF"/>
</dbReference>
<dbReference type="InterPro" id="IPR050057">
    <property type="entry name" value="Prokaryotic/Mito_RF"/>
</dbReference>
<dbReference type="WBParaSite" id="L893_g33152.t1">
    <property type="protein sequence ID" value="L893_g33152.t1"/>
    <property type="gene ID" value="L893_g33152"/>
</dbReference>
<accession>A0A1I8A5S4</accession>
<comment type="similarity">
    <text evidence="1">Belongs to the prokaryotic/mitochondrial release factor family.</text>
</comment>
<dbReference type="GO" id="GO:0003747">
    <property type="term" value="F:translation release factor activity"/>
    <property type="evidence" value="ECO:0007669"/>
    <property type="project" value="InterPro"/>
</dbReference>
<evidence type="ECO:0000313" key="5">
    <source>
        <dbReference type="Proteomes" id="UP000095287"/>
    </source>
</evidence>
<dbReference type="GO" id="GO:0005737">
    <property type="term" value="C:cytoplasm"/>
    <property type="evidence" value="ECO:0007669"/>
    <property type="project" value="UniProtKB-ARBA"/>
</dbReference>
<dbReference type="SMART" id="SM00937">
    <property type="entry name" value="PCRF"/>
    <property type="match status" value="1"/>
</dbReference>
<reference evidence="6" key="1">
    <citation type="submission" date="2016-11" db="UniProtKB">
        <authorList>
            <consortium name="WormBaseParasite"/>
        </authorList>
    </citation>
    <scope>IDENTIFICATION</scope>
</reference>
<organism evidence="5 6">
    <name type="scientific">Steinernema glaseri</name>
    <dbReference type="NCBI Taxonomy" id="37863"/>
    <lineage>
        <taxon>Eukaryota</taxon>
        <taxon>Metazoa</taxon>
        <taxon>Ecdysozoa</taxon>
        <taxon>Nematoda</taxon>
        <taxon>Chromadorea</taxon>
        <taxon>Rhabditida</taxon>
        <taxon>Tylenchina</taxon>
        <taxon>Panagrolaimomorpha</taxon>
        <taxon>Strongyloidoidea</taxon>
        <taxon>Steinernematidae</taxon>
        <taxon>Steinernema</taxon>
    </lineage>
</organism>
<dbReference type="PANTHER" id="PTHR43804">
    <property type="entry name" value="LD18447P"/>
    <property type="match status" value="1"/>
</dbReference>
<keyword evidence="5" id="KW-1185">Reference proteome</keyword>
<keyword evidence="3" id="KW-0648">Protein biosynthesis</keyword>
<dbReference type="Proteomes" id="UP000095287">
    <property type="component" value="Unplaced"/>
</dbReference>
<dbReference type="PROSITE" id="PS00745">
    <property type="entry name" value="RF_PROK_I"/>
    <property type="match status" value="1"/>
</dbReference>
<dbReference type="PANTHER" id="PTHR43804:SF7">
    <property type="entry name" value="LD18447P"/>
    <property type="match status" value="1"/>
</dbReference>
<evidence type="ECO:0000256" key="3">
    <source>
        <dbReference type="ARBA" id="ARBA00022917"/>
    </source>
</evidence>
<feature type="domain" description="Prokaryotic-type class I peptide chain release factors" evidence="4">
    <location>
        <begin position="241"/>
        <end position="257"/>
    </location>
</feature>
<evidence type="ECO:0000256" key="1">
    <source>
        <dbReference type="ARBA" id="ARBA00010835"/>
    </source>
</evidence>
<dbReference type="InterPro" id="IPR045853">
    <property type="entry name" value="Pep_chain_release_fac_I_sf"/>
</dbReference>
<dbReference type="Pfam" id="PF00472">
    <property type="entry name" value="RF-1"/>
    <property type="match status" value="1"/>
</dbReference>
<name>A0A1I8A5S4_9BILA</name>
<dbReference type="SUPFAM" id="SSF75620">
    <property type="entry name" value="Release factor"/>
    <property type="match status" value="1"/>
</dbReference>
<dbReference type="Gene3D" id="3.30.70.1660">
    <property type="match status" value="1"/>
</dbReference>
<sequence>MHSVIRSARRFSSAYREILSTANAEKFFDVTRSRLNDTKTGASSSAASSTDISYWQDVVEKYGSFHAKIGELSQLQKMSEENSGDGELKALIEADKQAIESEIEESASSAALAIVPLTDIDVLSKCQMEFTSGVGGTEAMLFAGELMEMYRGYAMRRGWRWNQLQVETAALGGLRSALVSVEGEGVYRALRFEAGVHRVQRIPVTDKSRMHTSTASISVLPEPEDVSVVIPSTDVSIEAMRASGPGGQNVNKRSTAVRVTHKPTGIAVHCMDERFQHLNIQIAFQRLAAIIMQQRVDSVVEKSSSDRKLQVGSKARAEKVRTYNFKDDRVTDHRLRMSFSNLEEFMQGGEGLHHFIERLDEMHMMERLEEILNAEGDASRE</sequence>
<dbReference type="InterPro" id="IPR000352">
    <property type="entry name" value="Pep_chain_release_fac_I"/>
</dbReference>
<dbReference type="Gene3D" id="6.10.140.1950">
    <property type="match status" value="1"/>
</dbReference>
<keyword evidence="2" id="KW-0488">Methylation</keyword>
<dbReference type="Gene3D" id="3.30.160.20">
    <property type="match status" value="1"/>
</dbReference>
<proteinExistence type="inferred from homology"/>
<dbReference type="AlphaFoldDB" id="A0A1I8A5S4"/>
<dbReference type="Pfam" id="PF03462">
    <property type="entry name" value="PCRF"/>
    <property type="match status" value="1"/>
</dbReference>
<protein>
    <submittedName>
        <fullName evidence="6">RF_PROK_I domain-containing protein</fullName>
    </submittedName>
</protein>